<dbReference type="SUPFAM" id="SSF48371">
    <property type="entry name" value="ARM repeat"/>
    <property type="match status" value="1"/>
</dbReference>
<dbReference type="EMBL" id="JARBJD010000277">
    <property type="protein sequence ID" value="KAK2944971.1"/>
    <property type="molecule type" value="Genomic_DNA"/>
</dbReference>
<evidence type="ECO:0000313" key="2">
    <source>
        <dbReference type="EMBL" id="KAK2944971.1"/>
    </source>
</evidence>
<evidence type="ECO:0000256" key="1">
    <source>
        <dbReference type="SAM" id="MobiDB-lite"/>
    </source>
</evidence>
<protein>
    <submittedName>
        <fullName evidence="2">Uncharacterized protein</fullName>
    </submittedName>
</protein>
<evidence type="ECO:0000313" key="3">
    <source>
        <dbReference type="Proteomes" id="UP001281761"/>
    </source>
</evidence>
<reference evidence="2 3" key="1">
    <citation type="journal article" date="2022" name="bioRxiv">
        <title>Genomics of Preaxostyla Flagellates Illuminates Evolutionary Transitions and the Path Towards Mitochondrial Loss.</title>
        <authorList>
            <person name="Novak L.V.F."/>
            <person name="Treitli S.C."/>
            <person name="Pyrih J."/>
            <person name="Halakuc P."/>
            <person name="Pipaliya S.V."/>
            <person name="Vacek V."/>
            <person name="Brzon O."/>
            <person name="Soukal P."/>
            <person name="Eme L."/>
            <person name="Dacks J.B."/>
            <person name="Karnkowska A."/>
            <person name="Elias M."/>
            <person name="Hampl V."/>
        </authorList>
    </citation>
    <scope>NUCLEOTIDE SEQUENCE [LARGE SCALE GENOMIC DNA]</scope>
    <source>
        <strain evidence="2">NAU3</strain>
        <tissue evidence="2">Gut</tissue>
    </source>
</reference>
<comment type="caution">
    <text evidence="2">The sequence shown here is derived from an EMBL/GenBank/DDBJ whole genome shotgun (WGS) entry which is preliminary data.</text>
</comment>
<sequence>MTEIDLKTGVLSSPMRSDLSFPQLPLSMDCSPFLNWSEDRHESDHEKAVVFRSLVATLKLHPALDDSLEVKAVKFLKYLISTVRYTADSFFSNIASSSDEYLTDFIQPMMVLISSGSQAITTAAMEMLKTLLEWCSSNRLLIILQADLIAQIVITLHPLFLSFAETVDIHINFSRIINKSIWLATQYGLSSLTIKDNNEVQAVYETILQQVLVPSEKYICHLCVNRYSIIDGDQSNYFMAVLARLLQISPFYQPTMDCILRMPLILTIPSCLTFFEFDISIWVFLHTMNLARWEWNRTRGEVRQLGKTVHRMLRMEGIDDVMEEKLQPDLKTVSGGWLVAYSITSNNLQGTNVPERAPPPNSPTELDDSIPPHSPAFSREVRLFDRNGYLTRNEHDVSLTESGEHRRHDRAALPGLSSVLAWNESSTVGMDEDSGQAITTAAVKMLRTLIIFSSPKNHLALFKAALIPQLITPLNPQSKSTSAS</sequence>
<accession>A0ABQ9WZL4</accession>
<feature type="region of interest" description="Disordered" evidence="1">
    <location>
        <begin position="349"/>
        <end position="372"/>
    </location>
</feature>
<gene>
    <name evidence="2" type="ORF">BLNAU_20089</name>
</gene>
<organism evidence="2 3">
    <name type="scientific">Blattamonas nauphoetae</name>
    <dbReference type="NCBI Taxonomy" id="2049346"/>
    <lineage>
        <taxon>Eukaryota</taxon>
        <taxon>Metamonada</taxon>
        <taxon>Preaxostyla</taxon>
        <taxon>Oxymonadida</taxon>
        <taxon>Blattamonas</taxon>
    </lineage>
</organism>
<proteinExistence type="predicted"/>
<keyword evidence="3" id="KW-1185">Reference proteome</keyword>
<dbReference type="Proteomes" id="UP001281761">
    <property type="component" value="Unassembled WGS sequence"/>
</dbReference>
<name>A0ABQ9WZL4_9EUKA</name>
<dbReference type="InterPro" id="IPR016024">
    <property type="entry name" value="ARM-type_fold"/>
</dbReference>